<dbReference type="InterPro" id="IPR050951">
    <property type="entry name" value="Retrovirus_Pol_polyprotein"/>
</dbReference>
<dbReference type="SUPFAM" id="SSF57756">
    <property type="entry name" value="Retrovirus zinc finger-like domains"/>
    <property type="match status" value="1"/>
</dbReference>
<evidence type="ECO:0000256" key="9">
    <source>
        <dbReference type="SAM" id="MobiDB-lite"/>
    </source>
</evidence>
<feature type="region of interest" description="Disordered" evidence="9">
    <location>
        <begin position="1705"/>
        <end position="1755"/>
    </location>
</feature>
<dbReference type="Gene3D" id="3.30.70.270">
    <property type="match status" value="2"/>
</dbReference>
<feature type="compositionally biased region" description="Low complexity" evidence="9">
    <location>
        <begin position="347"/>
        <end position="361"/>
    </location>
</feature>
<evidence type="ECO:0000313" key="13">
    <source>
        <dbReference type="EMBL" id="KAF4686393.1"/>
    </source>
</evidence>
<dbReference type="InterPro" id="IPR021109">
    <property type="entry name" value="Peptidase_aspartic_dom_sf"/>
</dbReference>
<dbReference type="Proteomes" id="UP000541610">
    <property type="component" value="Unassembled WGS sequence"/>
</dbReference>
<dbReference type="FunFam" id="3.10.20.370:FF:000001">
    <property type="entry name" value="Retrovirus-related Pol polyprotein from transposon 17.6-like protein"/>
    <property type="match status" value="1"/>
</dbReference>
<dbReference type="GO" id="GO:0003964">
    <property type="term" value="F:RNA-directed DNA polymerase activity"/>
    <property type="evidence" value="ECO:0007669"/>
    <property type="project" value="UniProtKB-KW"/>
</dbReference>
<keyword evidence="4" id="KW-0540">Nuclease</keyword>
<gene>
    <name evidence="13" type="ORF">FOZ60_005315</name>
</gene>
<evidence type="ECO:0000313" key="14">
    <source>
        <dbReference type="Proteomes" id="UP000541610"/>
    </source>
</evidence>
<evidence type="ECO:0000256" key="8">
    <source>
        <dbReference type="PROSITE-ProRule" id="PRU00047"/>
    </source>
</evidence>
<dbReference type="InterPro" id="IPR043502">
    <property type="entry name" value="DNA/RNA_pol_sf"/>
</dbReference>
<dbReference type="InterPro" id="IPR000477">
    <property type="entry name" value="RT_dom"/>
</dbReference>
<dbReference type="InterPro" id="IPR001878">
    <property type="entry name" value="Znf_CCHC"/>
</dbReference>
<dbReference type="InterPro" id="IPR012337">
    <property type="entry name" value="RNaseH-like_sf"/>
</dbReference>
<keyword evidence="7" id="KW-0695">RNA-directed DNA polymerase</keyword>
<organism evidence="13 14">
    <name type="scientific">Perkinsus olseni</name>
    <name type="common">Perkinsus atlanticus</name>
    <dbReference type="NCBI Taxonomy" id="32597"/>
    <lineage>
        <taxon>Eukaryota</taxon>
        <taxon>Sar</taxon>
        <taxon>Alveolata</taxon>
        <taxon>Perkinsozoa</taxon>
        <taxon>Perkinsea</taxon>
        <taxon>Perkinsida</taxon>
        <taxon>Perkinsidae</taxon>
        <taxon>Perkinsus</taxon>
    </lineage>
</organism>
<feature type="compositionally biased region" description="Basic residues" evidence="9">
    <location>
        <begin position="334"/>
        <end position="346"/>
    </location>
</feature>
<dbReference type="OrthoDB" id="440387at2759"/>
<feature type="non-terminal residue" evidence="13">
    <location>
        <position position="1"/>
    </location>
</feature>
<accession>A0A7J6NRA1</accession>
<keyword evidence="2" id="KW-0808">Transferase</keyword>
<dbReference type="EMBL" id="JABANP010000223">
    <property type="protein sequence ID" value="KAF4686393.1"/>
    <property type="molecule type" value="Genomic_DNA"/>
</dbReference>
<dbReference type="Gene3D" id="3.10.10.10">
    <property type="entry name" value="HIV Type 1 Reverse Transcriptase, subunit A, domain 1"/>
    <property type="match status" value="1"/>
</dbReference>
<dbReference type="CDD" id="cd01647">
    <property type="entry name" value="RT_LTR"/>
    <property type="match status" value="1"/>
</dbReference>
<dbReference type="EC" id="2.7.7.49" evidence="1"/>
<feature type="compositionally biased region" description="Basic and acidic residues" evidence="9">
    <location>
        <begin position="695"/>
        <end position="706"/>
    </location>
</feature>
<feature type="compositionally biased region" description="Polar residues" evidence="9">
    <location>
        <begin position="264"/>
        <end position="278"/>
    </location>
</feature>
<evidence type="ECO:0000256" key="1">
    <source>
        <dbReference type="ARBA" id="ARBA00012493"/>
    </source>
</evidence>
<name>A0A7J6NRA1_PEROL</name>
<dbReference type="GO" id="GO:0004519">
    <property type="term" value="F:endonuclease activity"/>
    <property type="evidence" value="ECO:0007669"/>
    <property type="project" value="UniProtKB-KW"/>
</dbReference>
<proteinExistence type="predicted"/>
<keyword evidence="8" id="KW-0479">Metal-binding</keyword>
<evidence type="ECO:0000256" key="4">
    <source>
        <dbReference type="ARBA" id="ARBA00022722"/>
    </source>
</evidence>
<feature type="domain" description="Integrase catalytic" evidence="12">
    <location>
        <begin position="1419"/>
        <end position="1507"/>
    </location>
</feature>
<dbReference type="InterPro" id="IPR036875">
    <property type="entry name" value="Znf_CCHC_sf"/>
</dbReference>
<keyword evidence="6" id="KW-0378">Hydrolase</keyword>
<dbReference type="PROSITE" id="PS50994">
    <property type="entry name" value="INTEGRASE"/>
    <property type="match status" value="1"/>
</dbReference>
<dbReference type="Gene3D" id="3.10.20.370">
    <property type="match status" value="1"/>
</dbReference>
<feature type="compositionally biased region" description="Basic and acidic residues" evidence="9">
    <location>
        <begin position="388"/>
        <end position="414"/>
    </location>
</feature>
<dbReference type="Gene3D" id="4.10.60.10">
    <property type="entry name" value="Zinc finger, CCHC-type"/>
    <property type="match status" value="1"/>
</dbReference>
<dbReference type="Pfam" id="PF00098">
    <property type="entry name" value="zf-CCHC"/>
    <property type="match status" value="1"/>
</dbReference>
<feature type="domain" description="Reverse transcriptase" evidence="11">
    <location>
        <begin position="807"/>
        <end position="998"/>
    </location>
</feature>
<dbReference type="GO" id="GO:0016787">
    <property type="term" value="F:hydrolase activity"/>
    <property type="evidence" value="ECO:0007669"/>
    <property type="project" value="UniProtKB-KW"/>
</dbReference>
<keyword evidence="8" id="KW-0863">Zinc-finger</keyword>
<dbReference type="InterPro" id="IPR036397">
    <property type="entry name" value="RNaseH_sf"/>
</dbReference>
<dbReference type="InterPro" id="IPR043128">
    <property type="entry name" value="Rev_trsase/Diguanyl_cyclase"/>
</dbReference>
<evidence type="ECO:0000256" key="7">
    <source>
        <dbReference type="ARBA" id="ARBA00022918"/>
    </source>
</evidence>
<dbReference type="Gene3D" id="1.10.340.70">
    <property type="match status" value="1"/>
</dbReference>
<protein>
    <recommendedName>
        <fullName evidence="1">RNA-directed DNA polymerase</fullName>
        <ecNumber evidence="1">2.7.7.49</ecNumber>
    </recommendedName>
</protein>
<dbReference type="FunFam" id="3.30.70.270:FF:000020">
    <property type="entry name" value="Transposon Tf2-6 polyprotein-like Protein"/>
    <property type="match status" value="1"/>
</dbReference>
<evidence type="ECO:0000259" key="10">
    <source>
        <dbReference type="PROSITE" id="PS50158"/>
    </source>
</evidence>
<dbReference type="PANTHER" id="PTHR37984">
    <property type="entry name" value="PROTEIN CBG26694"/>
    <property type="match status" value="1"/>
</dbReference>
<evidence type="ECO:0000259" key="11">
    <source>
        <dbReference type="PROSITE" id="PS50878"/>
    </source>
</evidence>
<dbReference type="PROSITE" id="PS50878">
    <property type="entry name" value="RT_POL"/>
    <property type="match status" value="1"/>
</dbReference>
<dbReference type="SMART" id="SM00343">
    <property type="entry name" value="ZnF_C2HC"/>
    <property type="match status" value="1"/>
</dbReference>
<feature type="domain" description="CCHC-type" evidence="10">
    <location>
        <begin position="235"/>
        <end position="249"/>
    </location>
</feature>
<dbReference type="SUPFAM" id="SSF56672">
    <property type="entry name" value="DNA/RNA polymerases"/>
    <property type="match status" value="1"/>
</dbReference>
<evidence type="ECO:0000259" key="12">
    <source>
        <dbReference type="PROSITE" id="PS50994"/>
    </source>
</evidence>
<evidence type="ECO:0000256" key="5">
    <source>
        <dbReference type="ARBA" id="ARBA00022759"/>
    </source>
</evidence>
<dbReference type="SUPFAM" id="SSF53098">
    <property type="entry name" value="Ribonuclease H-like"/>
    <property type="match status" value="1"/>
</dbReference>
<feature type="region of interest" description="Disordered" evidence="9">
    <location>
        <begin position="695"/>
        <end position="720"/>
    </location>
</feature>
<dbReference type="Pfam" id="PF17917">
    <property type="entry name" value="RT_RNaseH"/>
    <property type="match status" value="1"/>
</dbReference>
<dbReference type="InterPro" id="IPR041588">
    <property type="entry name" value="Integrase_H2C2"/>
</dbReference>
<sequence length="1755" mass="198425">MTQPRSSASGPSAGLRLPNIVLPHYRSTDDLDDFLHQLRSILETTETPSKHWVALLKQQVMQDKRAFDLVRLAESQFCEELTRAKSDEDYRAYYKHVQSFLCSKRGKPKEEKTLDLLTNFNSLSQNDNETVAEFAVRFLDLHHDLQKLIPNIYVVSTQEGDGSTKTDDLQLQLQFIVKLREEIRKEIVARQAKYESIQSLIEAARRFENFHLPPKGAPCQGQESESTVWCSALQCFNCGREGHFARNCRYRRKGSSRWPGEADMSQNGWDNNPPTRSDVSLRPAGGAWGSSGPARNGQGVPSEPKSFYDETSFDESQWFSRGDYPLRQNSKGFGKGRKGGKGKAKGQSKGYGYRQGTTRRGQVQRKRFRVHSMDAREGREDDESSLEETVHRGRKEESAQEKTREQPSRAEPKKDDYLAMPLYVNAGDIGQDISRRQILATLISPRYDLPGVRTLIDTCCSVSLVSKEHAEYLQRLGFKCGKVRPAIEVGMASEEARFKTEVVQEVPLCFDGDWDHSVRMECPVIDGLQWPLIIGINHLTLLNAHINCVDRVVQIEHGHWRTVLDCTESTSGAKSDLVSNTVDLIRSNYTKVLEPGMNEVSVCFSQKEVTLPDNPWVKDIGINSTGDYFMVEGPLDKSSIQLGCFNVLVVNTSTVPKKIKSYEPLGRVINGETRKVSDSLRAELRVEKERLDEAREEVFAEPDRDLPPTGSSAESSRARDDKTYAAEVLKAIRLEECEGLSPQQRVELGAIITKYCRAFHLAGEPFSEIEGYVHRIETGDHPPIYCTPYAIPESQVQFVKSELDRMVAEGICRPSDSPWSSPILVVSKKDEHGEKVRPRLVIDYRRLNAITRFDSFPLPQIKTLLSKLAGKSYFSKLDMYSGFWHIGVCKEHISKTSFTTPYGIFEYLRLPFGLVGAPASFMRMVNSVFADLLCEMDSNGDVCLAAYMDDLLISSRTWTDHLSHLTRVFERCLEKGVRLKPSKCYFGLSEIDYVGYRVSREGISPDPKKVGEIAALSRPNNRTELQAFLGLSGYYRSHIRDYAQRTFYLRKLTRDNVPWQWTEREQGEFEDVKDALADTLLVHPDFSRPFIVQADGSSHGLGAALCQLDEKGIERPVQFASRALSSAEGKWGTEQIELLAVLWAVEYWHYYLYGRHFTVVTDHDNLRWLLNVSPRKPRLCRWILRLCEYDFDLVHRKGVLHSNVDYFSRYPIQPGDERRTRSAISRSSVSAAVDGSSDSLHCAACSARKRRRVDERDQFQFPVSAVNLYSGLQVAVTSGEGPPLHLPSRREIIQSQRCDPTLSEIIQQLPRSGDDSFYRLDPIDGALMMVAPYPDAWDIPEDVEKLVIPVDHQLTFLRYFHIQPDSAHRGREATLSSIGRSFWWNNLARSVKKFCKHCLGCQLRKKSGDQKVGRLRTSIYTKPFSALGIDLIEMPAGKSDIEGHPYRFIFHAVCLFSNFTIARPLRTKSMTAVARCLYNNVICQHGYFSTVRSDRGREFCNSLLAELYTIGNVDCERAHRFPIDALAILCTGREELWPEFLQAVTFAHNTNVSTGRLFSPYFITHGGRNPPTLPDLLVRNYGSSSNHDPSDLEVDSMAVDMVEAMKTAHACVRLALLDSRLKSKDRYDFGRSLPTYQAGDYVGVRMPPRGTKLSWEYECLPAVPSYPYIGVAPMLSTAWLGTPLNVDHLVHLNLSGEFFQQQLTTEGPDYQPTGTSESESPAKISENVPSSNAPQVPKKADPHPEPPTVEDLPPP</sequence>
<evidence type="ECO:0000256" key="6">
    <source>
        <dbReference type="ARBA" id="ARBA00022801"/>
    </source>
</evidence>
<dbReference type="Pfam" id="PF00078">
    <property type="entry name" value="RVT_1"/>
    <property type="match status" value="1"/>
</dbReference>
<evidence type="ECO:0000256" key="3">
    <source>
        <dbReference type="ARBA" id="ARBA00022695"/>
    </source>
</evidence>
<dbReference type="PROSITE" id="PS50158">
    <property type="entry name" value="ZF_CCHC"/>
    <property type="match status" value="1"/>
</dbReference>
<dbReference type="PANTHER" id="PTHR37984:SF5">
    <property type="entry name" value="PROTEIN NYNRIN-LIKE"/>
    <property type="match status" value="1"/>
</dbReference>
<comment type="caution">
    <text evidence="13">The sequence shown here is derived from an EMBL/GenBank/DDBJ whole genome shotgun (WGS) entry which is preliminary data.</text>
</comment>
<dbReference type="Gene3D" id="2.40.70.10">
    <property type="entry name" value="Acid Proteases"/>
    <property type="match status" value="1"/>
</dbReference>
<dbReference type="Gene3D" id="3.30.420.10">
    <property type="entry name" value="Ribonuclease H-like superfamily/Ribonuclease H"/>
    <property type="match status" value="1"/>
</dbReference>
<keyword evidence="5" id="KW-0255">Endonuclease</keyword>
<dbReference type="GO" id="GO:0008270">
    <property type="term" value="F:zinc ion binding"/>
    <property type="evidence" value="ECO:0007669"/>
    <property type="project" value="UniProtKB-KW"/>
</dbReference>
<evidence type="ECO:0000256" key="2">
    <source>
        <dbReference type="ARBA" id="ARBA00022679"/>
    </source>
</evidence>
<dbReference type="InterPro" id="IPR001584">
    <property type="entry name" value="Integrase_cat-core"/>
</dbReference>
<dbReference type="GO" id="GO:0015074">
    <property type="term" value="P:DNA integration"/>
    <property type="evidence" value="ECO:0007669"/>
    <property type="project" value="InterPro"/>
</dbReference>
<dbReference type="CDD" id="cd09274">
    <property type="entry name" value="RNase_HI_RT_Ty3"/>
    <property type="match status" value="1"/>
</dbReference>
<dbReference type="InterPro" id="IPR041373">
    <property type="entry name" value="RT_RNaseH"/>
</dbReference>
<keyword evidence="8" id="KW-0862">Zinc</keyword>
<reference evidence="13 14" key="1">
    <citation type="submission" date="2020-04" db="EMBL/GenBank/DDBJ databases">
        <title>Perkinsus olseni comparative genomics.</title>
        <authorList>
            <person name="Bogema D.R."/>
        </authorList>
    </citation>
    <scope>NUCLEOTIDE SEQUENCE [LARGE SCALE GENOMIC DNA]</scope>
    <source>
        <strain evidence="13">00978-12</strain>
    </source>
</reference>
<dbReference type="Pfam" id="PF17921">
    <property type="entry name" value="Integrase_H2C2"/>
    <property type="match status" value="1"/>
</dbReference>
<keyword evidence="3" id="KW-0548">Nucleotidyltransferase</keyword>
<dbReference type="GO" id="GO:0003676">
    <property type="term" value="F:nucleic acid binding"/>
    <property type="evidence" value="ECO:0007669"/>
    <property type="project" value="InterPro"/>
</dbReference>
<feature type="region of interest" description="Disordered" evidence="9">
    <location>
        <begin position="253"/>
        <end position="414"/>
    </location>
</feature>